<keyword evidence="4" id="KW-0804">Transcription</keyword>
<keyword evidence="3" id="KW-0238">DNA-binding</keyword>
<comment type="caution">
    <text evidence="9">The sequence shown here is derived from an EMBL/GenBank/DDBJ whole genome shotgun (WGS) entry which is preliminary data.</text>
</comment>
<evidence type="ECO:0000256" key="2">
    <source>
        <dbReference type="ARBA" id="ARBA00023015"/>
    </source>
</evidence>
<dbReference type="InterPro" id="IPR050568">
    <property type="entry name" value="Transcr_DNA_Rep_Reg"/>
</dbReference>
<dbReference type="OrthoDB" id="1272441at2759"/>
<gene>
    <name evidence="9" type="ORF">COCNU_14G007900</name>
</gene>
<dbReference type="PANTHER" id="PTHR10252:SF106">
    <property type="entry name" value="NUCLEAR TRANSCRIPTION FACTOR Y SUBUNIT C-3-RELATED"/>
    <property type="match status" value="1"/>
</dbReference>
<evidence type="ECO:0000313" key="9">
    <source>
        <dbReference type="EMBL" id="KAG1368322.1"/>
    </source>
</evidence>
<dbReference type="GO" id="GO:0046982">
    <property type="term" value="F:protein heterodimerization activity"/>
    <property type="evidence" value="ECO:0007669"/>
    <property type="project" value="InterPro"/>
</dbReference>
<evidence type="ECO:0000259" key="8">
    <source>
        <dbReference type="Pfam" id="PF00808"/>
    </source>
</evidence>
<evidence type="ECO:0000256" key="4">
    <source>
        <dbReference type="ARBA" id="ARBA00023163"/>
    </source>
</evidence>
<evidence type="ECO:0000313" key="10">
    <source>
        <dbReference type="Proteomes" id="UP000797356"/>
    </source>
</evidence>
<feature type="region of interest" description="Disordered" evidence="7">
    <location>
        <begin position="226"/>
        <end position="250"/>
    </location>
</feature>
<sequence>MQVKMDNPGEGQPPVTDAVHIPYLAMPYQDNQMMGGTIPISASQLTTTTSQVQLAQHQLSYQHIHKQQLQQLDQTLQMFWASQYQEIMATTDFKNHSLPLARIKKIMKADEDVRMIAAEAPVLFARACEMFILELTYRSWAQTEDNKRRTLHKNDIAGAITTTDVFDFLVDVVPREDPKEEVNANDSLPFYYASPQVGSLGTIMNKPGVDQSLLYAQMPQPYMPQQFWEQQQAIQQQQPQHQEQHPSEDL</sequence>
<dbReference type="GO" id="GO:0000978">
    <property type="term" value="F:RNA polymerase II cis-regulatory region sequence-specific DNA binding"/>
    <property type="evidence" value="ECO:0007669"/>
    <property type="project" value="TreeGrafter"/>
</dbReference>
<reference evidence="9" key="1">
    <citation type="journal article" date="2017" name="Gigascience">
        <title>The genome draft of coconut (Cocos nucifera).</title>
        <authorList>
            <person name="Xiao Y."/>
            <person name="Xu P."/>
            <person name="Fan H."/>
            <person name="Baudouin L."/>
            <person name="Xia W."/>
            <person name="Bocs S."/>
            <person name="Xu J."/>
            <person name="Li Q."/>
            <person name="Guo A."/>
            <person name="Zhou L."/>
            <person name="Li J."/>
            <person name="Wu Y."/>
            <person name="Ma Z."/>
            <person name="Armero A."/>
            <person name="Issali A.E."/>
            <person name="Liu N."/>
            <person name="Peng M."/>
            <person name="Yang Y."/>
        </authorList>
    </citation>
    <scope>NUCLEOTIDE SEQUENCE</scope>
    <source>
        <tissue evidence="9">Spear leaf of Hainan Tall coconut</tissue>
    </source>
</reference>
<reference evidence="9" key="2">
    <citation type="submission" date="2019-07" db="EMBL/GenBank/DDBJ databases">
        <authorList>
            <person name="Yang Y."/>
            <person name="Bocs S."/>
            <person name="Baudouin L."/>
        </authorList>
    </citation>
    <scope>NUCLEOTIDE SEQUENCE</scope>
    <source>
        <tissue evidence="9">Spear leaf of Hainan Tall coconut</tissue>
    </source>
</reference>
<protein>
    <submittedName>
        <fullName evidence="9">Nuclear transcription factor Y subunit C-3</fullName>
    </submittedName>
</protein>
<keyword evidence="10" id="KW-1185">Reference proteome</keyword>
<dbReference type="EMBL" id="CM017885">
    <property type="protein sequence ID" value="KAG1368322.1"/>
    <property type="molecule type" value="Genomic_DNA"/>
</dbReference>
<comment type="similarity">
    <text evidence="6">Belongs to the NFYC/HAP5 subunit family.</text>
</comment>
<accession>A0A8K0NCK6</accession>
<feature type="domain" description="Transcription factor CBF/NF-Y/archaeal histone" evidence="8">
    <location>
        <begin position="97"/>
        <end position="159"/>
    </location>
</feature>
<evidence type="ECO:0000256" key="7">
    <source>
        <dbReference type="SAM" id="MobiDB-lite"/>
    </source>
</evidence>
<dbReference type="PANTHER" id="PTHR10252">
    <property type="entry name" value="HISTONE-LIKE TRANSCRIPTION FACTOR CCAAT-RELATED"/>
    <property type="match status" value="1"/>
</dbReference>
<dbReference type="CDD" id="cd22908">
    <property type="entry name" value="HFD_NFYC-like"/>
    <property type="match status" value="1"/>
</dbReference>
<feature type="compositionally biased region" description="Low complexity" evidence="7">
    <location>
        <begin position="226"/>
        <end position="241"/>
    </location>
</feature>
<dbReference type="GO" id="GO:0000981">
    <property type="term" value="F:DNA-binding transcription factor activity, RNA polymerase II-specific"/>
    <property type="evidence" value="ECO:0007669"/>
    <property type="project" value="TreeGrafter"/>
</dbReference>
<evidence type="ECO:0000256" key="6">
    <source>
        <dbReference type="ARBA" id="ARBA00038129"/>
    </source>
</evidence>
<proteinExistence type="inferred from homology"/>
<comment type="subcellular location">
    <subcellularLocation>
        <location evidence="1">Nucleus</location>
    </subcellularLocation>
</comment>
<dbReference type="InterPro" id="IPR003958">
    <property type="entry name" value="CBFA_NFYB_domain"/>
</dbReference>
<dbReference type="Proteomes" id="UP000797356">
    <property type="component" value="Chromosome 14"/>
</dbReference>
<organism evidence="9 10">
    <name type="scientific">Cocos nucifera</name>
    <name type="common">Coconut palm</name>
    <dbReference type="NCBI Taxonomy" id="13894"/>
    <lineage>
        <taxon>Eukaryota</taxon>
        <taxon>Viridiplantae</taxon>
        <taxon>Streptophyta</taxon>
        <taxon>Embryophyta</taxon>
        <taxon>Tracheophyta</taxon>
        <taxon>Spermatophyta</taxon>
        <taxon>Magnoliopsida</taxon>
        <taxon>Liliopsida</taxon>
        <taxon>Arecaceae</taxon>
        <taxon>Arecoideae</taxon>
        <taxon>Cocoseae</taxon>
        <taxon>Attaleinae</taxon>
        <taxon>Cocos</taxon>
    </lineage>
</organism>
<evidence type="ECO:0000256" key="5">
    <source>
        <dbReference type="ARBA" id="ARBA00023242"/>
    </source>
</evidence>
<dbReference type="AlphaFoldDB" id="A0A8K0NCK6"/>
<dbReference type="GO" id="GO:0005634">
    <property type="term" value="C:nucleus"/>
    <property type="evidence" value="ECO:0007669"/>
    <property type="project" value="UniProtKB-SubCell"/>
</dbReference>
<dbReference type="Pfam" id="PF00808">
    <property type="entry name" value="CBFD_NFYB_HMF"/>
    <property type="match status" value="1"/>
</dbReference>
<keyword evidence="5" id="KW-0539">Nucleus</keyword>
<dbReference type="Gene3D" id="1.10.20.10">
    <property type="entry name" value="Histone, subunit A"/>
    <property type="match status" value="1"/>
</dbReference>
<dbReference type="FunFam" id="1.10.20.10:FF:000006">
    <property type="entry name" value="Nuclear transcription factor Y subunit gamma"/>
    <property type="match status" value="1"/>
</dbReference>
<evidence type="ECO:0000256" key="3">
    <source>
        <dbReference type="ARBA" id="ARBA00023125"/>
    </source>
</evidence>
<name>A0A8K0NCK6_COCNU</name>
<dbReference type="InterPro" id="IPR009072">
    <property type="entry name" value="Histone-fold"/>
</dbReference>
<dbReference type="SUPFAM" id="SSF47113">
    <property type="entry name" value="Histone-fold"/>
    <property type="match status" value="1"/>
</dbReference>
<keyword evidence="2" id="KW-0805">Transcription regulation</keyword>
<evidence type="ECO:0000256" key="1">
    <source>
        <dbReference type="ARBA" id="ARBA00004123"/>
    </source>
</evidence>